<dbReference type="GO" id="GO:0003723">
    <property type="term" value="F:RNA binding"/>
    <property type="evidence" value="ECO:0007669"/>
    <property type="project" value="InterPro"/>
</dbReference>
<dbReference type="InterPro" id="IPR036867">
    <property type="entry name" value="R3H_dom_sf"/>
</dbReference>
<dbReference type="Gene3D" id="3.30.300.20">
    <property type="match status" value="1"/>
</dbReference>
<gene>
    <name evidence="2" type="ORF">HY473_00300</name>
</gene>
<dbReference type="SUPFAM" id="SSF82708">
    <property type="entry name" value="R3H domain"/>
    <property type="match status" value="1"/>
</dbReference>
<dbReference type="PANTHER" id="PTHR35800">
    <property type="entry name" value="PROTEIN JAG"/>
    <property type="match status" value="1"/>
</dbReference>
<feature type="domain" description="R3H" evidence="1">
    <location>
        <begin position="69"/>
        <end position="135"/>
    </location>
</feature>
<name>A0A932YW36_9BACT</name>
<accession>A0A932YW36</accession>
<dbReference type="Proteomes" id="UP000756703">
    <property type="component" value="Unassembled WGS sequence"/>
</dbReference>
<sequence length="135" mass="15473">MGIRAEVEERSLPDLSIPYLNVITDDARLLIGVRARNLLALEYLLKRLLEKEPPESVSGFFLDVNGYRLHHLEELKGEAKNIAKKVRLYRTELALKPMSAFERRIVHMALAEYPDITTQSTGEGETRRVVIKPYP</sequence>
<evidence type="ECO:0000259" key="1">
    <source>
        <dbReference type="PROSITE" id="PS51061"/>
    </source>
</evidence>
<evidence type="ECO:0000313" key="3">
    <source>
        <dbReference type="Proteomes" id="UP000756703"/>
    </source>
</evidence>
<proteinExistence type="predicted"/>
<reference evidence="2" key="1">
    <citation type="submission" date="2020-07" db="EMBL/GenBank/DDBJ databases">
        <title>Huge and variable diversity of episymbiotic CPR bacteria and DPANN archaea in groundwater ecosystems.</title>
        <authorList>
            <person name="He C.Y."/>
            <person name="Keren R."/>
            <person name="Whittaker M."/>
            <person name="Farag I.F."/>
            <person name="Doudna J."/>
            <person name="Cate J.H.D."/>
            <person name="Banfield J.F."/>
        </authorList>
    </citation>
    <scope>NUCLEOTIDE SEQUENCE</scope>
    <source>
        <strain evidence="2">NC_groundwater_1225_Ag_S-0.1um_56_177</strain>
    </source>
</reference>
<evidence type="ECO:0000313" key="2">
    <source>
        <dbReference type="EMBL" id="MBI4132527.1"/>
    </source>
</evidence>
<dbReference type="CDD" id="cd02644">
    <property type="entry name" value="R3H_jag"/>
    <property type="match status" value="1"/>
</dbReference>
<dbReference type="Pfam" id="PF01424">
    <property type="entry name" value="R3H"/>
    <property type="match status" value="1"/>
</dbReference>
<organism evidence="2 3">
    <name type="scientific">Candidatus Sungiibacteriota bacterium</name>
    <dbReference type="NCBI Taxonomy" id="2750080"/>
    <lineage>
        <taxon>Bacteria</taxon>
        <taxon>Candidatus Sungiibacteriota</taxon>
    </lineage>
</organism>
<dbReference type="EMBL" id="JACQMI010000002">
    <property type="protein sequence ID" value="MBI4132527.1"/>
    <property type="molecule type" value="Genomic_DNA"/>
</dbReference>
<comment type="caution">
    <text evidence="2">The sequence shown here is derived from an EMBL/GenBank/DDBJ whole genome shotgun (WGS) entry which is preliminary data.</text>
</comment>
<dbReference type="InterPro" id="IPR015946">
    <property type="entry name" value="KH_dom-like_a/b"/>
</dbReference>
<dbReference type="InterPro" id="IPR034079">
    <property type="entry name" value="R3H_KhpB"/>
</dbReference>
<dbReference type="AlphaFoldDB" id="A0A932YW36"/>
<dbReference type="PANTHER" id="PTHR35800:SF1">
    <property type="entry name" value="RNA-BINDING PROTEIN KHPB"/>
    <property type="match status" value="1"/>
</dbReference>
<dbReference type="InterPro" id="IPR001374">
    <property type="entry name" value="R3H_dom"/>
</dbReference>
<dbReference type="PROSITE" id="PS51061">
    <property type="entry name" value="R3H"/>
    <property type="match status" value="1"/>
</dbReference>
<protein>
    <recommendedName>
        <fullName evidence="1">R3H domain-containing protein</fullName>
    </recommendedName>
</protein>
<dbReference type="SMART" id="SM00393">
    <property type="entry name" value="R3H"/>
    <property type="match status" value="1"/>
</dbReference>
<dbReference type="InterPro" id="IPR039247">
    <property type="entry name" value="KhpB"/>
</dbReference>
<dbReference type="Gene3D" id="3.30.1370.50">
    <property type="entry name" value="R3H-like domain"/>
    <property type="match status" value="1"/>
</dbReference>